<organism evidence="14 15">
    <name type="scientific">Pyronema omphalodes (strain CBS 100304)</name>
    <name type="common">Pyronema confluens</name>
    <dbReference type="NCBI Taxonomy" id="1076935"/>
    <lineage>
        <taxon>Eukaryota</taxon>
        <taxon>Fungi</taxon>
        <taxon>Dikarya</taxon>
        <taxon>Ascomycota</taxon>
        <taxon>Pezizomycotina</taxon>
        <taxon>Pezizomycetes</taxon>
        <taxon>Pezizales</taxon>
        <taxon>Pyronemataceae</taxon>
        <taxon>Pyronema</taxon>
    </lineage>
</organism>
<name>U4L8P9_PYROM</name>
<proteinExistence type="inferred from homology"/>
<evidence type="ECO:0000256" key="8">
    <source>
        <dbReference type="ARBA" id="ARBA00012964"/>
    </source>
</evidence>
<dbReference type="GO" id="GO:0046872">
    <property type="term" value="F:metal ion binding"/>
    <property type="evidence" value="ECO:0007669"/>
    <property type="project" value="UniProtKB-KW"/>
</dbReference>
<accession>U4L8P9</accession>
<keyword evidence="11" id="KW-0460">Magnesium</keyword>
<dbReference type="OrthoDB" id="10254258at2759"/>
<evidence type="ECO:0000256" key="12">
    <source>
        <dbReference type="ARBA" id="ARBA00023285"/>
    </source>
</evidence>
<evidence type="ECO:0000313" key="15">
    <source>
        <dbReference type="Proteomes" id="UP000018144"/>
    </source>
</evidence>
<dbReference type="AlphaFoldDB" id="U4L8P9"/>
<keyword evidence="15" id="KW-1185">Reference proteome</keyword>
<evidence type="ECO:0000256" key="10">
    <source>
        <dbReference type="ARBA" id="ARBA00022801"/>
    </source>
</evidence>
<feature type="domain" description="HD" evidence="13">
    <location>
        <begin position="93"/>
        <end position="248"/>
    </location>
</feature>
<evidence type="ECO:0000256" key="1">
    <source>
        <dbReference type="ARBA" id="ARBA00001638"/>
    </source>
</evidence>
<comment type="function">
    <text evidence="5">Catalyzes the dephosphorylation of the nucleoside 5'-monophosphates deoxyadenosine monophosphate (dAMP), deoxycytidine monophosphate (dCMP), deoxyguanosine monophosphate (dGMP) and deoxythymidine monophosphate (dTMP).</text>
</comment>
<evidence type="ECO:0000256" key="9">
    <source>
        <dbReference type="ARBA" id="ARBA00022723"/>
    </source>
</evidence>
<dbReference type="eggNOG" id="KOG3197">
    <property type="taxonomic scope" value="Eukaryota"/>
</dbReference>
<evidence type="ECO:0000256" key="2">
    <source>
        <dbReference type="ARBA" id="ARBA00001936"/>
    </source>
</evidence>
<comment type="similarity">
    <text evidence="6">Belongs to the HDDC2 family.</text>
</comment>
<dbReference type="Proteomes" id="UP000018144">
    <property type="component" value="Unassembled WGS sequence"/>
</dbReference>
<keyword evidence="10" id="KW-0378">Hydrolase</keyword>
<reference evidence="14 15" key="1">
    <citation type="journal article" date="2013" name="PLoS Genet.">
        <title>The genome and development-dependent transcriptomes of Pyronema confluens: a window into fungal evolution.</title>
        <authorList>
            <person name="Traeger S."/>
            <person name="Altegoer F."/>
            <person name="Freitag M."/>
            <person name="Gabaldon T."/>
            <person name="Kempken F."/>
            <person name="Kumar A."/>
            <person name="Marcet-Houben M."/>
            <person name="Poggeler S."/>
            <person name="Stajich J.E."/>
            <person name="Nowrousian M."/>
        </authorList>
    </citation>
    <scope>NUCLEOTIDE SEQUENCE [LARGE SCALE GENOMIC DNA]</scope>
    <source>
        <strain evidence="15">CBS 100304</strain>
        <tissue evidence="14">Vegetative mycelium</tissue>
    </source>
</reference>
<evidence type="ECO:0000256" key="11">
    <source>
        <dbReference type="ARBA" id="ARBA00022842"/>
    </source>
</evidence>
<evidence type="ECO:0000259" key="13">
    <source>
        <dbReference type="Pfam" id="PF13023"/>
    </source>
</evidence>
<dbReference type="GO" id="GO:0005737">
    <property type="term" value="C:cytoplasm"/>
    <property type="evidence" value="ECO:0007669"/>
    <property type="project" value="TreeGrafter"/>
</dbReference>
<dbReference type="GO" id="GO:0002953">
    <property type="term" value="F:5'-deoxynucleotidase activity"/>
    <property type="evidence" value="ECO:0007669"/>
    <property type="project" value="UniProtKB-EC"/>
</dbReference>
<dbReference type="Gene3D" id="1.10.3210.10">
    <property type="entry name" value="Hypothetical protein af1432"/>
    <property type="match status" value="1"/>
</dbReference>
<dbReference type="InterPro" id="IPR006674">
    <property type="entry name" value="HD_domain"/>
</dbReference>
<dbReference type="EMBL" id="HF935494">
    <property type="protein sequence ID" value="CCX09728.1"/>
    <property type="molecule type" value="Genomic_DNA"/>
</dbReference>
<gene>
    <name evidence="14" type="ORF">PCON_09321</name>
</gene>
<evidence type="ECO:0000313" key="14">
    <source>
        <dbReference type="EMBL" id="CCX09728.1"/>
    </source>
</evidence>
<sequence>MKLASFTTTRLQPILRSNPPRTFAPRTTVNTTKSNLTRTFTSKPFINITETMSAPENTNRDMIKDWTLAKAIATISSPVTPLSTSPLHFLHIIQRLKTTPREGWRRFGILDGESIADHMYRMGIICMLAPKEEGLDSGRCVKMALVHDMAEALVGDITPVDGVTKDDKYNREVTSMEYLCSSVLKELSPEIADEFKSLWLEYEEGTTSEARFVKDVDCFELVVQTIEYEKQYDAPKDLGEFLHVRKRIQNGFVLKWVEDALEERKAYWDEKGCTPSLP</sequence>
<dbReference type="STRING" id="1076935.U4L8P9"/>
<evidence type="ECO:0000256" key="6">
    <source>
        <dbReference type="ARBA" id="ARBA00009999"/>
    </source>
</evidence>
<dbReference type="Pfam" id="PF13023">
    <property type="entry name" value="HD_3"/>
    <property type="match status" value="1"/>
</dbReference>
<evidence type="ECO:0000256" key="3">
    <source>
        <dbReference type="ARBA" id="ARBA00001941"/>
    </source>
</evidence>
<evidence type="ECO:0000256" key="7">
    <source>
        <dbReference type="ARBA" id="ARBA00011738"/>
    </source>
</evidence>
<evidence type="ECO:0000256" key="5">
    <source>
        <dbReference type="ARBA" id="ARBA00004074"/>
    </source>
</evidence>
<protein>
    <recommendedName>
        <fullName evidence="8">5'-deoxynucleotidase</fullName>
        <ecNumber evidence="8">3.1.3.89</ecNumber>
    </recommendedName>
</protein>
<comment type="cofactor">
    <cofactor evidence="4">
        <name>Mg(2+)</name>
        <dbReference type="ChEBI" id="CHEBI:18420"/>
    </cofactor>
</comment>
<keyword evidence="12" id="KW-0170">Cobalt</keyword>
<dbReference type="PANTHER" id="PTHR11845:SF13">
    <property type="entry name" value="5'-DEOXYNUCLEOTIDASE HDDC2"/>
    <property type="match status" value="1"/>
</dbReference>
<comment type="subunit">
    <text evidence="7">Homodimer.</text>
</comment>
<dbReference type="SUPFAM" id="SSF109604">
    <property type="entry name" value="HD-domain/PDEase-like"/>
    <property type="match status" value="1"/>
</dbReference>
<evidence type="ECO:0000256" key="4">
    <source>
        <dbReference type="ARBA" id="ARBA00001946"/>
    </source>
</evidence>
<keyword evidence="9" id="KW-0479">Metal-binding</keyword>
<dbReference type="FunFam" id="1.10.3210.10:FF:000011">
    <property type="entry name" value="HD domain-containing protein 2"/>
    <property type="match status" value="1"/>
</dbReference>
<dbReference type="GO" id="GO:0009159">
    <property type="term" value="P:deoxyribonucleoside monophosphate catabolic process"/>
    <property type="evidence" value="ECO:0007669"/>
    <property type="project" value="UniProtKB-ARBA"/>
</dbReference>
<dbReference type="EC" id="3.1.3.89" evidence="8"/>
<dbReference type="InterPro" id="IPR039356">
    <property type="entry name" value="YfbR/HDDC2"/>
</dbReference>
<dbReference type="PANTHER" id="PTHR11845">
    <property type="entry name" value="5'-DEOXYNUCLEOTIDASE HDDC2"/>
    <property type="match status" value="1"/>
</dbReference>
<comment type="catalytic activity">
    <reaction evidence="1">
        <text>a 2'-deoxyribonucleoside 5'-phosphate + H2O = a 2'-deoxyribonucleoside + phosphate</text>
        <dbReference type="Rhea" id="RHEA:36167"/>
        <dbReference type="ChEBI" id="CHEBI:15377"/>
        <dbReference type="ChEBI" id="CHEBI:18274"/>
        <dbReference type="ChEBI" id="CHEBI:43474"/>
        <dbReference type="ChEBI" id="CHEBI:65317"/>
        <dbReference type="EC" id="3.1.3.89"/>
    </reaction>
</comment>
<comment type="cofactor">
    <cofactor evidence="2">
        <name>Mn(2+)</name>
        <dbReference type="ChEBI" id="CHEBI:29035"/>
    </cofactor>
</comment>
<comment type="cofactor">
    <cofactor evidence="3">
        <name>Co(2+)</name>
        <dbReference type="ChEBI" id="CHEBI:48828"/>
    </cofactor>
</comment>